<feature type="domain" description="PTS EIIA type-2" evidence="1">
    <location>
        <begin position="1"/>
        <end position="53"/>
    </location>
</feature>
<keyword evidence="2" id="KW-0813">Transport</keyword>
<keyword evidence="2" id="KW-0762">Sugar transport</keyword>
<evidence type="ECO:0000313" key="2">
    <source>
        <dbReference type="EMBL" id="MBG9987318.1"/>
    </source>
</evidence>
<dbReference type="RefSeq" id="WP_197116241.1">
    <property type="nucleotide sequence ID" value="NZ_JACBXQ010000007.1"/>
</dbReference>
<dbReference type="Gene3D" id="3.40.930.10">
    <property type="entry name" value="Mannitol-specific EII, Chain A"/>
    <property type="match status" value="1"/>
</dbReference>
<proteinExistence type="predicted"/>
<dbReference type="SUPFAM" id="SSF55804">
    <property type="entry name" value="Phoshotransferase/anion transport protein"/>
    <property type="match status" value="1"/>
</dbReference>
<dbReference type="PROSITE" id="PS51094">
    <property type="entry name" value="PTS_EIIA_TYPE_2"/>
    <property type="match status" value="1"/>
</dbReference>
<name>A0ABS0LT28_9LACT</name>
<gene>
    <name evidence="2" type="ORF">HZY91_10615</name>
</gene>
<accession>A0ABS0LT28</accession>
<dbReference type="EMBL" id="JACBXQ010000007">
    <property type="protein sequence ID" value="MBG9987318.1"/>
    <property type="molecule type" value="Genomic_DNA"/>
</dbReference>
<reference evidence="2 3" key="1">
    <citation type="submission" date="2020-07" db="EMBL/GenBank/DDBJ databases">
        <title>Facklamia lactis sp. nov., isolated from raw milk.</title>
        <authorList>
            <person name="Doll E.V."/>
            <person name="Huptas C."/>
            <person name="Staib L."/>
            <person name="Wenning M."/>
            <person name="Scherer S."/>
        </authorList>
    </citation>
    <scope>NUCLEOTIDE SEQUENCE [LARGE SCALE GENOMIC DNA]</scope>
    <source>
        <strain evidence="2 3">DSM 111018</strain>
    </source>
</reference>
<sequence length="53" mass="6342">MSIVFLLAIKEKDSGFMKLFFDWLSLMIDQPEKMSKLKEAHHRDEFIEVILNQ</sequence>
<keyword evidence="3" id="KW-1185">Reference proteome</keyword>
<evidence type="ECO:0000259" key="1">
    <source>
        <dbReference type="PROSITE" id="PS51094"/>
    </source>
</evidence>
<dbReference type="InterPro" id="IPR002178">
    <property type="entry name" value="PTS_EIIA_type-2_dom"/>
</dbReference>
<comment type="caution">
    <text evidence="2">The sequence shown here is derived from an EMBL/GenBank/DDBJ whole genome shotgun (WGS) entry which is preliminary data.</text>
</comment>
<dbReference type="Proteomes" id="UP000721415">
    <property type="component" value="Unassembled WGS sequence"/>
</dbReference>
<protein>
    <submittedName>
        <fullName evidence="2">PTS sugar transporter subunit IIA</fullName>
    </submittedName>
</protein>
<organism evidence="2 3">
    <name type="scientific">Facklamia lactis</name>
    <dbReference type="NCBI Taxonomy" id="2749967"/>
    <lineage>
        <taxon>Bacteria</taxon>
        <taxon>Bacillati</taxon>
        <taxon>Bacillota</taxon>
        <taxon>Bacilli</taxon>
        <taxon>Lactobacillales</taxon>
        <taxon>Aerococcaceae</taxon>
        <taxon>Facklamia</taxon>
    </lineage>
</organism>
<evidence type="ECO:0000313" key="3">
    <source>
        <dbReference type="Proteomes" id="UP000721415"/>
    </source>
</evidence>
<dbReference type="InterPro" id="IPR016152">
    <property type="entry name" value="PTrfase/Anion_transptr"/>
</dbReference>